<evidence type="ECO:0000313" key="4">
    <source>
        <dbReference type="EMBL" id="EGG21691.1"/>
    </source>
</evidence>
<dbReference type="AlphaFoldDB" id="F4PTM1"/>
<name>F4PTM1_CACFS</name>
<sequence>MPKIKTSRKKYPEGWANVQLTLDEFQIKMREVENESHEGKKKNELMWGIFKIHHQRSKYIYELFYKKREISRELYEFCLNEGYADKNLIAKWKKLGYERLCCLKCIQTKENSGSTCICRVPREKLEEEKTIECQSCGCKGVCLNCGAINQFISFICATDD</sequence>
<keyword evidence="5" id="KW-1185">Reference proteome</keyword>
<reference evidence="5" key="1">
    <citation type="journal article" date="2011" name="Genome Res.">
        <title>Phylogeny-wide analysis of social amoeba genomes highlights ancient origins for complex intercellular communication.</title>
        <authorList>
            <person name="Heidel A.J."/>
            <person name="Lawal H.M."/>
            <person name="Felder M."/>
            <person name="Schilde C."/>
            <person name="Helps N.R."/>
            <person name="Tunggal B."/>
            <person name="Rivero F."/>
            <person name="John U."/>
            <person name="Schleicher M."/>
            <person name="Eichinger L."/>
            <person name="Platzer M."/>
            <person name="Noegel A.A."/>
            <person name="Schaap P."/>
            <person name="Gloeckner G."/>
        </authorList>
    </citation>
    <scope>NUCLEOTIDE SEQUENCE [LARGE SCALE GENOMIC DNA]</scope>
    <source>
        <strain evidence="5">SH3</strain>
    </source>
</reference>
<dbReference type="STRING" id="1054147.F4PTM1"/>
<protein>
    <submittedName>
        <fullName evidence="4">RNA splicing factor</fullName>
    </submittedName>
</protein>
<keyword evidence="3" id="KW-0539">Nucleus</keyword>
<comment type="subcellular location">
    <subcellularLocation>
        <location evidence="1">Nucleus</location>
    </subcellularLocation>
</comment>
<accession>F4PTM1</accession>
<comment type="similarity">
    <text evidence="2">Belongs to the BUD31 (G10) family.</text>
</comment>
<dbReference type="PANTHER" id="PTHR19411:SF0">
    <property type="entry name" value="PROTEIN BUD31 HOMOLOG"/>
    <property type="match status" value="1"/>
</dbReference>
<dbReference type="InterPro" id="IPR001748">
    <property type="entry name" value="BUD31"/>
</dbReference>
<dbReference type="GO" id="GO:0005681">
    <property type="term" value="C:spliceosomal complex"/>
    <property type="evidence" value="ECO:0007669"/>
    <property type="project" value="TreeGrafter"/>
</dbReference>
<organism evidence="4 5">
    <name type="scientific">Cavenderia fasciculata</name>
    <name type="common">Slime mold</name>
    <name type="synonym">Dictyostelium fasciculatum</name>
    <dbReference type="NCBI Taxonomy" id="261658"/>
    <lineage>
        <taxon>Eukaryota</taxon>
        <taxon>Amoebozoa</taxon>
        <taxon>Evosea</taxon>
        <taxon>Eumycetozoa</taxon>
        <taxon>Dictyostelia</taxon>
        <taxon>Acytosteliales</taxon>
        <taxon>Cavenderiaceae</taxon>
        <taxon>Cavenderia</taxon>
    </lineage>
</organism>
<proteinExistence type="inferred from homology"/>
<dbReference type="OMA" id="QWEVFQI"/>
<dbReference type="PANTHER" id="PTHR19411">
    <property type="entry name" value="PROTEIN BUD31-RELATED"/>
    <property type="match status" value="1"/>
</dbReference>
<dbReference type="PRINTS" id="PR00322">
    <property type="entry name" value="G10"/>
</dbReference>
<dbReference type="EMBL" id="GL883010">
    <property type="protein sequence ID" value="EGG21691.1"/>
    <property type="molecule type" value="Genomic_DNA"/>
</dbReference>
<dbReference type="GeneID" id="14872637"/>
<dbReference type="OrthoDB" id="277109at2759"/>
<dbReference type="KEGG" id="dfa:DFA_01577"/>
<evidence type="ECO:0000256" key="3">
    <source>
        <dbReference type="ARBA" id="ARBA00023242"/>
    </source>
</evidence>
<evidence type="ECO:0000313" key="5">
    <source>
        <dbReference type="Proteomes" id="UP000007797"/>
    </source>
</evidence>
<gene>
    <name evidence="4" type="primary">bud31</name>
    <name evidence="4" type="ORF">DFA_01577</name>
</gene>
<dbReference type="Pfam" id="PF01125">
    <property type="entry name" value="BUD31"/>
    <property type="match status" value="1"/>
</dbReference>
<dbReference type="RefSeq" id="XP_004359541.1">
    <property type="nucleotide sequence ID" value="XM_004359484.1"/>
</dbReference>
<dbReference type="Proteomes" id="UP000007797">
    <property type="component" value="Unassembled WGS sequence"/>
</dbReference>
<evidence type="ECO:0000256" key="1">
    <source>
        <dbReference type="ARBA" id="ARBA00004123"/>
    </source>
</evidence>
<dbReference type="GO" id="GO:0000398">
    <property type="term" value="P:mRNA splicing, via spliceosome"/>
    <property type="evidence" value="ECO:0007669"/>
    <property type="project" value="TreeGrafter"/>
</dbReference>
<evidence type="ECO:0000256" key="2">
    <source>
        <dbReference type="ARBA" id="ARBA00005287"/>
    </source>
</evidence>